<feature type="transmembrane region" description="Helical" evidence="11">
    <location>
        <begin position="455"/>
        <end position="472"/>
    </location>
</feature>
<dbReference type="CDD" id="cd00211">
    <property type="entry name" value="PTS_IIA_fru"/>
    <property type="match status" value="1"/>
</dbReference>
<name>A0A0H3C2R6_BORBZ</name>
<evidence type="ECO:0000256" key="11">
    <source>
        <dbReference type="SAM" id="Phobius"/>
    </source>
</evidence>
<dbReference type="PROSITE" id="PS51094">
    <property type="entry name" value="PTS_EIIA_TYPE_2"/>
    <property type="match status" value="1"/>
</dbReference>
<evidence type="ECO:0000256" key="8">
    <source>
        <dbReference type="ARBA" id="ARBA00022692"/>
    </source>
</evidence>
<dbReference type="PANTHER" id="PTHR30505:SF28">
    <property type="entry name" value="PTS SYSTEM 2-O-ALPHA-MANNOSYL-D-GLYCERATE-SPECIFIC EIIABC COMPONENT"/>
    <property type="match status" value="1"/>
</dbReference>
<dbReference type="HOGENOM" id="CLU_013155_1_0_12"/>
<dbReference type="InterPro" id="IPR013014">
    <property type="entry name" value="PTS_EIIC_2"/>
</dbReference>
<feature type="transmembrane region" description="Helical" evidence="11">
    <location>
        <begin position="555"/>
        <end position="573"/>
    </location>
</feature>
<keyword evidence="9 11" id="KW-1133">Transmembrane helix</keyword>
<feature type="domain" description="PTS EIIC type-2" evidence="14">
    <location>
        <begin position="287"/>
        <end position="623"/>
    </location>
</feature>
<evidence type="ECO:0000256" key="10">
    <source>
        <dbReference type="ARBA" id="ARBA00023136"/>
    </source>
</evidence>
<evidence type="ECO:0000259" key="13">
    <source>
        <dbReference type="PROSITE" id="PS51099"/>
    </source>
</evidence>
<dbReference type="GO" id="GO:0022877">
    <property type="term" value="F:protein-N(PI)-phosphohistidine-fructose phosphotransferase system transporter activity"/>
    <property type="evidence" value="ECO:0007669"/>
    <property type="project" value="InterPro"/>
</dbReference>
<dbReference type="Pfam" id="PF00359">
    <property type="entry name" value="PTS_EIIA_2"/>
    <property type="match status" value="1"/>
</dbReference>
<feature type="transmembrane region" description="Helical" evidence="11">
    <location>
        <begin position="379"/>
        <end position="396"/>
    </location>
</feature>
<organism evidence="15 16">
    <name type="scientific">Borreliella burgdorferi (strain ZS7)</name>
    <name type="common">Borrelia burgdorferi</name>
    <dbReference type="NCBI Taxonomy" id="445985"/>
    <lineage>
        <taxon>Bacteria</taxon>
        <taxon>Pseudomonadati</taxon>
        <taxon>Spirochaetota</taxon>
        <taxon>Spirochaetia</taxon>
        <taxon>Spirochaetales</taxon>
        <taxon>Borreliaceae</taxon>
        <taxon>Borreliella</taxon>
    </lineage>
</organism>
<dbReference type="Proteomes" id="UP000006901">
    <property type="component" value="Chromosome"/>
</dbReference>
<feature type="domain" description="PTS EIIA type-2" evidence="12">
    <location>
        <begin position="3"/>
        <end position="149"/>
    </location>
</feature>
<proteinExistence type="predicted"/>
<feature type="transmembrane region" description="Helical" evidence="11">
    <location>
        <begin position="416"/>
        <end position="435"/>
    </location>
</feature>
<comment type="subcellular location">
    <subcellularLocation>
        <location evidence="1">Cell inner membrane</location>
        <topology evidence="1">Multi-pass membrane protein</topology>
    </subcellularLocation>
</comment>
<dbReference type="NCBIfam" id="TIGR00829">
    <property type="entry name" value="FRU"/>
    <property type="match status" value="1"/>
</dbReference>
<evidence type="ECO:0000313" key="16">
    <source>
        <dbReference type="Proteomes" id="UP000006901"/>
    </source>
</evidence>
<evidence type="ECO:0000256" key="4">
    <source>
        <dbReference type="ARBA" id="ARBA00022553"/>
    </source>
</evidence>
<dbReference type="RefSeq" id="WP_002657338.1">
    <property type="nucleotide sequence ID" value="NC_011728.1"/>
</dbReference>
<dbReference type="InterPro" id="IPR013011">
    <property type="entry name" value="PTS_EIIB_2"/>
</dbReference>
<feature type="transmembrane region" description="Helical" evidence="11">
    <location>
        <begin position="531"/>
        <end position="549"/>
    </location>
</feature>
<accession>A0A0H3C2R6</accession>
<dbReference type="InterPro" id="IPR036095">
    <property type="entry name" value="PTS_EIIB-like_sf"/>
</dbReference>
<feature type="transmembrane region" description="Helical" evidence="11">
    <location>
        <begin position="585"/>
        <end position="614"/>
    </location>
</feature>
<dbReference type="InterPro" id="IPR002178">
    <property type="entry name" value="PTS_EIIA_type-2_dom"/>
</dbReference>
<evidence type="ECO:0000256" key="9">
    <source>
        <dbReference type="ARBA" id="ARBA00022989"/>
    </source>
</evidence>
<reference evidence="15 16" key="1">
    <citation type="journal article" date="2011" name="J. Bacteriol.">
        <title>Whole-genome sequences of thirteen isolates of Borrelia burgdorferi.</title>
        <authorList>
            <person name="Schutzer S.E."/>
            <person name="Fraser-Liggett C.M."/>
            <person name="Casjens S.R."/>
            <person name="Qiu W.G."/>
            <person name="Dunn J.J."/>
            <person name="Mongodin E.F."/>
            <person name="Luft B.J."/>
        </authorList>
    </citation>
    <scope>NUCLEOTIDE SEQUENCE [LARGE SCALE GENOMIC DNA]</scope>
    <source>
        <strain evidence="15 16">ZS7</strain>
    </source>
</reference>
<dbReference type="GO" id="GO:0005351">
    <property type="term" value="F:carbohydrate:proton symporter activity"/>
    <property type="evidence" value="ECO:0007669"/>
    <property type="project" value="InterPro"/>
</dbReference>
<dbReference type="CDD" id="cd05569">
    <property type="entry name" value="PTS_IIB_fructose"/>
    <property type="match status" value="1"/>
</dbReference>
<dbReference type="InterPro" id="IPR050864">
    <property type="entry name" value="Bacterial_PTS_Sugar_Transport"/>
</dbReference>
<dbReference type="GO" id="GO:0005886">
    <property type="term" value="C:plasma membrane"/>
    <property type="evidence" value="ECO:0007669"/>
    <property type="project" value="UniProtKB-SubCell"/>
</dbReference>
<evidence type="ECO:0000256" key="2">
    <source>
        <dbReference type="ARBA" id="ARBA00022448"/>
    </source>
</evidence>
<dbReference type="InterPro" id="IPR006327">
    <property type="entry name" value="PTS_IIC_fruc"/>
</dbReference>
<dbReference type="PANTHER" id="PTHR30505">
    <property type="entry name" value="FRUCTOSE-LIKE PERMEASE"/>
    <property type="match status" value="1"/>
</dbReference>
<feature type="transmembrane region" description="Helical" evidence="11">
    <location>
        <begin position="500"/>
        <end position="519"/>
    </location>
</feature>
<dbReference type="Gene3D" id="3.40.50.2300">
    <property type="match status" value="1"/>
</dbReference>
<evidence type="ECO:0000256" key="7">
    <source>
        <dbReference type="ARBA" id="ARBA00022683"/>
    </source>
</evidence>
<dbReference type="GeneID" id="56567438"/>
<evidence type="ECO:0000313" key="15">
    <source>
        <dbReference type="EMBL" id="ACK75133.1"/>
    </source>
</evidence>
<dbReference type="NCBIfam" id="TIGR00848">
    <property type="entry name" value="fruA"/>
    <property type="match status" value="1"/>
</dbReference>
<evidence type="ECO:0000256" key="3">
    <source>
        <dbReference type="ARBA" id="ARBA00022475"/>
    </source>
</evidence>
<keyword evidence="8 11" id="KW-0812">Transmembrane</keyword>
<dbReference type="AlphaFoldDB" id="A0A0H3C2R6"/>
<dbReference type="InterPro" id="IPR004715">
    <property type="entry name" value="PTS_IIA_fruc"/>
</dbReference>
<keyword evidence="7" id="KW-0598">Phosphotransferase system</keyword>
<feature type="transmembrane region" description="Helical" evidence="11">
    <location>
        <begin position="297"/>
        <end position="317"/>
    </location>
</feature>
<evidence type="ECO:0000256" key="5">
    <source>
        <dbReference type="ARBA" id="ARBA00022597"/>
    </source>
</evidence>
<dbReference type="Pfam" id="PF02378">
    <property type="entry name" value="PTS_EIIC"/>
    <property type="match status" value="1"/>
</dbReference>
<dbReference type="SUPFAM" id="SSF52794">
    <property type="entry name" value="PTS system IIB component-like"/>
    <property type="match status" value="1"/>
</dbReference>
<dbReference type="Pfam" id="PF02302">
    <property type="entry name" value="PTS_IIB"/>
    <property type="match status" value="1"/>
</dbReference>
<keyword evidence="5" id="KW-0762">Sugar transport</keyword>
<dbReference type="GO" id="GO:0009401">
    <property type="term" value="P:phosphoenolpyruvate-dependent sugar phosphotransferase system"/>
    <property type="evidence" value="ECO:0007669"/>
    <property type="project" value="UniProtKB-KW"/>
</dbReference>
<keyword evidence="4" id="KW-0597">Phosphoprotein</keyword>
<dbReference type="SMR" id="A0A0H3C2R6"/>
<dbReference type="Gene3D" id="3.40.930.10">
    <property type="entry name" value="Mannitol-specific EII, Chain A"/>
    <property type="match status" value="1"/>
</dbReference>
<dbReference type="InterPro" id="IPR016152">
    <property type="entry name" value="PTrfase/Anion_transptr"/>
</dbReference>
<gene>
    <name evidence="15" type="ordered locus">BbuZS7_0649</name>
</gene>
<feature type="transmembrane region" description="Helical" evidence="11">
    <location>
        <begin position="337"/>
        <end position="359"/>
    </location>
</feature>
<keyword evidence="2" id="KW-0813">Transport</keyword>
<dbReference type="InterPro" id="IPR003501">
    <property type="entry name" value="PTS_EIIB_2/3"/>
</dbReference>
<protein>
    <submittedName>
        <fullName evidence="15">Pts system, fructose-specific iiabc component</fullName>
    </submittedName>
</protein>
<keyword evidence="6" id="KW-0808">Transferase</keyword>
<sequence>MQNLFSKNLIVLNYNATSKEDVIRKMASMFNENGYLNDMEAFIKEIKKREETNGTGIEEHIAMPHAKGNFIKKHGIAILRVVGNGFDFNSSDQKLSKLFFMMALPEETPSNAHIKAISYLSNTFSNNLLRHELMSTNNEDRFLEIILNNDNINESNNLNTKKDFILAVTACPVGIAHTYMAAESLKKAALELNINIKVETNGSSGTENPITEEEIKKAKGVIIASGKTIDKERFSGKPLIEVGVKDGIHKAKELIQTILKNEAPIYKKSNTNKTTETLQKQNKKTGIYKHLMNGVSFMLPFVVSGGIIIAISFMFGIKAFDINDPSYNKIADILMQIGGGSAFALMIPILAGYISFSIAERPGLAPGMITGLMMNNGNAGFLGGILAGFISGYVTLTVKKISDKIIPSNLRGINPVLTYPFLSVIISGILIYGMLSPISVINESITNMLNQLSGTNMAILGALLGGMMAIDMGGPVNKAAYAFGIAMITAKNYIPHASIMAGGMIPPIGIALATSLFKNRFSKEERESGKVCYFLGACFITEGVIPFAAADPLRVIPACILGSSVGGFISALFKVEVIAPHGGIFILPIVVNPLMWITSILVGSIITAVLIGILKKEYKNIND</sequence>
<dbReference type="NCBIfam" id="TIGR01427">
    <property type="entry name" value="PTS_IIC_fructo"/>
    <property type="match status" value="1"/>
</dbReference>
<keyword evidence="10 11" id="KW-0472">Membrane</keyword>
<dbReference type="InterPro" id="IPR003353">
    <property type="entry name" value="PTS_IIB_fruc"/>
</dbReference>
<dbReference type="SUPFAM" id="SSF55804">
    <property type="entry name" value="Phoshotransferase/anion transport protein"/>
    <property type="match status" value="1"/>
</dbReference>
<feature type="domain" description="PTS EIIB type-2" evidence="13">
    <location>
        <begin position="165"/>
        <end position="260"/>
    </location>
</feature>
<keyword evidence="3" id="KW-1003">Cell membrane</keyword>
<evidence type="ECO:0000256" key="6">
    <source>
        <dbReference type="ARBA" id="ARBA00022679"/>
    </source>
</evidence>
<evidence type="ECO:0000259" key="14">
    <source>
        <dbReference type="PROSITE" id="PS51104"/>
    </source>
</evidence>
<dbReference type="EMBL" id="CP001205">
    <property type="protein sequence ID" value="ACK75133.1"/>
    <property type="molecule type" value="Genomic_DNA"/>
</dbReference>
<dbReference type="PROSITE" id="PS51099">
    <property type="entry name" value="PTS_EIIB_TYPE_2"/>
    <property type="match status" value="1"/>
</dbReference>
<dbReference type="KEGG" id="bbz:BbuZS7_0649"/>
<dbReference type="InterPro" id="IPR003352">
    <property type="entry name" value="PTS_EIIC"/>
</dbReference>
<dbReference type="PROSITE" id="PS51104">
    <property type="entry name" value="PTS_EIIC_TYPE_2"/>
    <property type="match status" value="1"/>
</dbReference>
<dbReference type="FunFam" id="3.40.50.2300:FF:000014">
    <property type="entry name" value="PTS system fructose-like transporter subunit IIB"/>
    <property type="match status" value="1"/>
</dbReference>
<evidence type="ECO:0000256" key="1">
    <source>
        <dbReference type="ARBA" id="ARBA00004429"/>
    </source>
</evidence>
<evidence type="ECO:0000259" key="12">
    <source>
        <dbReference type="PROSITE" id="PS51094"/>
    </source>
</evidence>
<dbReference type="GO" id="GO:0090563">
    <property type="term" value="F:protein-phosphocysteine-sugar phosphotransferase activity"/>
    <property type="evidence" value="ECO:0007669"/>
    <property type="project" value="TreeGrafter"/>
</dbReference>